<accession>A0A4Y7K8M4</accession>
<keyword evidence="8" id="KW-1133">Transmembrane helix</keyword>
<keyword evidence="12" id="KW-1185">Reference proteome</keyword>
<feature type="compositionally biased region" description="Low complexity" evidence="7">
    <location>
        <begin position="472"/>
        <end position="487"/>
    </location>
</feature>
<feature type="compositionally biased region" description="Pro residues" evidence="7">
    <location>
        <begin position="846"/>
        <end position="860"/>
    </location>
</feature>
<keyword evidence="8" id="KW-0812">Transmembrane</keyword>
<keyword evidence="9" id="KW-0732">Signal</keyword>
<dbReference type="PROSITE" id="PS50011">
    <property type="entry name" value="PROTEIN_KINASE_DOM"/>
    <property type="match status" value="1"/>
</dbReference>
<feature type="region of interest" description="Disordered" evidence="7">
    <location>
        <begin position="444"/>
        <end position="487"/>
    </location>
</feature>
<feature type="compositionally biased region" description="Low complexity" evidence="7">
    <location>
        <begin position="686"/>
        <end position="695"/>
    </location>
</feature>
<feature type="region of interest" description="Disordered" evidence="7">
    <location>
        <begin position="112"/>
        <end position="139"/>
    </location>
</feature>
<dbReference type="GO" id="GO:0004674">
    <property type="term" value="F:protein serine/threonine kinase activity"/>
    <property type="evidence" value="ECO:0007669"/>
    <property type="project" value="UniProtKB-KW"/>
</dbReference>
<feature type="domain" description="Protein kinase" evidence="10">
    <location>
        <begin position="1126"/>
        <end position="1402"/>
    </location>
</feature>
<keyword evidence="2" id="KW-0808">Transferase</keyword>
<evidence type="ECO:0000256" key="5">
    <source>
        <dbReference type="ARBA" id="ARBA00022840"/>
    </source>
</evidence>
<dbReference type="CDD" id="cd14066">
    <property type="entry name" value="STKc_IRAK"/>
    <property type="match status" value="1"/>
</dbReference>
<protein>
    <recommendedName>
        <fullName evidence="10">Protein kinase domain-containing protein</fullName>
    </recommendedName>
</protein>
<feature type="region of interest" description="Disordered" evidence="7">
    <location>
        <begin position="1409"/>
        <end position="1460"/>
    </location>
</feature>
<dbReference type="FunFam" id="1.10.510.10:FF:000051">
    <property type="entry name" value="Receptor-like serine/threonine-protein kinase ALE2"/>
    <property type="match status" value="1"/>
</dbReference>
<reference evidence="11 12" key="1">
    <citation type="journal article" date="2018" name="Science">
        <title>The opium poppy genome and morphinan production.</title>
        <authorList>
            <person name="Guo L."/>
            <person name="Winzer T."/>
            <person name="Yang X."/>
            <person name="Li Y."/>
            <person name="Ning Z."/>
            <person name="He Z."/>
            <person name="Teodor R."/>
            <person name="Lu Y."/>
            <person name="Bowser T.A."/>
            <person name="Graham I.A."/>
            <person name="Ye K."/>
        </authorList>
    </citation>
    <scope>NUCLEOTIDE SEQUENCE [LARGE SCALE GENOMIC DNA]</scope>
    <source>
        <strain evidence="12">cv. HN1</strain>
        <tissue evidence="11">Leaves</tissue>
    </source>
</reference>
<dbReference type="Gene3D" id="1.10.510.10">
    <property type="entry name" value="Transferase(Phosphotransferase) domain 1"/>
    <property type="match status" value="1"/>
</dbReference>
<dbReference type="GO" id="GO:0005524">
    <property type="term" value="F:ATP binding"/>
    <property type="evidence" value="ECO:0007669"/>
    <property type="project" value="UniProtKB-UniRule"/>
</dbReference>
<feature type="region of interest" description="Disordered" evidence="7">
    <location>
        <begin position="522"/>
        <end position="860"/>
    </location>
</feature>
<feature type="compositionally biased region" description="Pro residues" evidence="7">
    <location>
        <begin position="222"/>
        <end position="231"/>
    </location>
</feature>
<dbReference type="SUPFAM" id="SSF56112">
    <property type="entry name" value="Protein kinase-like (PK-like)"/>
    <property type="match status" value="1"/>
</dbReference>
<feature type="chain" id="PRO_5021438799" description="Protein kinase domain-containing protein" evidence="9">
    <location>
        <begin position="23"/>
        <end position="1521"/>
    </location>
</feature>
<gene>
    <name evidence="11" type="ORF">C5167_031600</name>
</gene>
<feature type="binding site" evidence="6">
    <location>
        <position position="1154"/>
    </location>
    <ligand>
        <name>ATP</name>
        <dbReference type="ChEBI" id="CHEBI:30616"/>
    </ligand>
</feature>
<dbReference type="OMA" id="QHITTRV"/>
<feature type="compositionally biased region" description="Pro residues" evidence="7">
    <location>
        <begin position="745"/>
        <end position="756"/>
    </location>
</feature>
<feature type="compositionally biased region" description="Low complexity" evidence="7">
    <location>
        <begin position="813"/>
        <end position="828"/>
    </location>
</feature>
<evidence type="ECO:0000256" key="2">
    <source>
        <dbReference type="ARBA" id="ARBA00022679"/>
    </source>
</evidence>
<evidence type="ECO:0000256" key="6">
    <source>
        <dbReference type="PROSITE-ProRule" id="PRU10141"/>
    </source>
</evidence>
<proteinExistence type="predicted"/>
<evidence type="ECO:0000256" key="7">
    <source>
        <dbReference type="SAM" id="MobiDB-lite"/>
    </source>
</evidence>
<dbReference type="Gramene" id="RZC68345">
    <property type="protein sequence ID" value="RZC68345"/>
    <property type="gene ID" value="C5167_031600"/>
</dbReference>
<keyword evidence="8" id="KW-0472">Membrane</keyword>
<dbReference type="PANTHER" id="PTHR47989:SF45">
    <property type="entry name" value="OS01G0709500 PROTEIN"/>
    <property type="match status" value="1"/>
</dbReference>
<keyword evidence="4" id="KW-0418">Kinase</keyword>
<keyword evidence="3 6" id="KW-0547">Nucleotide-binding</keyword>
<name>A0A4Y7K8M4_PAPSO</name>
<evidence type="ECO:0000313" key="11">
    <source>
        <dbReference type="EMBL" id="RZC68345.1"/>
    </source>
</evidence>
<dbReference type="InterPro" id="IPR011009">
    <property type="entry name" value="Kinase-like_dom_sf"/>
</dbReference>
<feature type="region of interest" description="Disordered" evidence="7">
    <location>
        <begin position="219"/>
        <end position="292"/>
    </location>
</feature>
<dbReference type="Pfam" id="PF23180">
    <property type="entry name" value="ALE2_N"/>
    <property type="match status" value="1"/>
</dbReference>
<dbReference type="PROSITE" id="PS00108">
    <property type="entry name" value="PROTEIN_KINASE_ST"/>
    <property type="match status" value="1"/>
</dbReference>
<evidence type="ECO:0000256" key="3">
    <source>
        <dbReference type="ARBA" id="ARBA00022741"/>
    </source>
</evidence>
<dbReference type="Gene3D" id="3.30.200.20">
    <property type="entry name" value="Phosphorylase Kinase, domain 1"/>
    <property type="match status" value="1"/>
</dbReference>
<dbReference type="Pfam" id="PF07714">
    <property type="entry name" value="PK_Tyr_Ser-Thr"/>
    <property type="match status" value="1"/>
</dbReference>
<feature type="transmembrane region" description="Helical" evidence="8">
    <location>
        <begin position="1032"/>
        <end position="1055"/>
    </location>
</feature>
<dbReference type="InterPro" id="IPR057597">
    <property type="entry name" value="ALE2_N"/>
</dbReference>
<evidence type="ECO:0000259" key="10">
    <source>
        <dbReference type="PROSITE" id="PS50011"/>
    </source>
</evidence>
<dbReference type="FunFam" id="3.30.200.20:FF:000146">
    <property type="entry name" value="receptor-like serine/threonine-protein kinase ALE2"/>
    <property type="match status" value="1"/>
</dbReference>
<feature type="compositionally biased region" description="Low complexity" evidence="7">
    <location>
        <begin position="274"/>
        <end position="286"/>
    </location>
</feature>
<dbReference type="PANTHER" id="PTHR47989">
    <property type="entry name" value="OS01G0750732 PROTEIN"/>
    <property type="match status" value="1"/>
</dbReference>
<feature type="compositionally biased region" description="Pro residues" evidence="7">
    <location>
        <begin position="764"/>
        <end position="775"/>
    </location>
</feature>
<evidence type="ECO:0000256" key="8">
    <source>
        <dbReference type="SAM" id="Phobius"/>
    </source>
</evidence>
<dbReference type="PROSITE" id="PS00107">
    <property type="entry name" value="PROTEIN_KINASE_ATP"/>
    <property type="match status" value="1"/>
</dbReference>
<dbReference type="STRING" id="3469.A0A4Y7K8M4"/>
<evidence type="ECO:0000256" key="1">
    <source>
        <dbReference type="ARBA" id="ARBA00022527"/>
    </source>
</evidence>
<keyword evidence="1" id="KW-0723">Serine/threonine-protein kinase</keyword>
<dbReference type="InterPro" id="IPR000719">
    <property type="entry name" value="Prot_kinase_dom"/>
</dbReference>
<feature type="compositionally biased region" description="Low complexity" evidence="7">
    <location>
        <begin position="539"/>
        <end position="556"/>
    </location>
</feature>
<evidence type="ECO:0000256" key="9">
    <source>
        <dbReference type="SAM" id="SignalP"/>
    </source>
</evidence>
<evidence type="ECO:0000313" key="12">
    <source>
        <dbReference type="Proteomes" id="UP000316621"/>
    </source>
</evidence>
<organism evidence="11 12">
    <name type="scientific">Papaver somniferum</name>
    <name type="common">Opium poppy</name>
    <dbReference type="NCBI Taxonomy" id="3469"/>
    <lineage>
        <taxon>Eukaryota</taxon>
        <taxon>Viridiplantae</taxon>
        <taxon>Streptophyta</taxon>
        <taxon>Embryophyta</taxon>
        <taxon>Tracheophyta</taxon>
        <taxon>Spermatophyta</taxon>
        <taxon>Magnoliopsida</taxon>
        <taxon>Ranunculales</taxon>
        <taxon>Papaveraceae</taxon>
        <taxon>Papaveroideae</taxon>
        <taxon>Papaver</taxon>
    </lineage>
</organism>
<dbReference type="EMBL" id="CM010721">
    <property type="protein sequence ID" value="RZC68345.1"/>
    <property type="molecule type" value="Genomic_DNA"/>
</dbReference>
<feature type="compositionally biased region" description="Low complexity" evidence="7">
    <location>
        <begin position="649"/>
        <end position="661"/>
    </location>
</feature>
<feature type="compositionally biased region" description="Polar residues" evidence="7">
    <location>
        <begin position="522"/>
        <end position="534"/>
    </location>
</feature>
<dbReference type="InterPro" id="IPR017441">
    <property type="entry name" value="Protein_kinase_ATP_BS"/>
</dbReference>
<feature type="region of interest" description="Disordered" evidence="7">
    <location>
        <begin position="404"/>
        <end position="432"/>
    </location>
</feature>
<sequence>MGIIKVGFLLFMIIFQAHESTGYRISRSLDISSIHPPGEENSPNIAYRKKFSILSSLTPPTGSAVPPAVASQPRASAPISQPFEGFLPSTAPSPPSVVPSLNSPPLPQVIQGVEPSMAPSNPIGVPSAESKPAPEPLQGLVPSVPPIPPDVPTDYIAPTKKFVQGVVPSTPLSGPVVLPPDKSEPVPRPLQGIVPSSPPIPPDVSTDYIAPIKQFFQEVVPSTPPNGPVAVPPDKSEPVPRPLQGIVPSSPPISPVDVPFNNSSLSPMSVEGNVSSTPPSQVVVPSNESELAPQTLQELVPATSPRPPVFVPSEKSAPISEVVQGIVPSMPPDPPTFLLPNKSSPLPQIVPGIVPSLSPTSPVDVASNKSAPMPLVVPEVPSVTPVPPISVPADKSAPPPQLVIEIVPSMPPNPPATVPSNTSAPTPRVAPIIVGSMPPVPPISVPSNKSAPPSQVVPGNVPSMPPNPPITVPSNKSAGSPRVAPVIVPSVPPTPTVSVPSGTSPPLPQVVPGVVPSMAPSSPITIPTNKSAQPPQVVHGIVPSISPSHSIVVPSHKVAPKQQVPKGIVPSMPPSVPSHGISPDNGMPTKIPLAPAPVGSPPNIILSKPPAMHPTMPRVAPAVAPPVESPPGEHTRNPPAAHPTLPKISPSSVSEPVASPLSTPPSSIKNKTRVSPVASPPLANHSPPAKASPPRKSMRPSDNAPAPSKLSPRPPKSSQVHSPASRPAHSFQKYHYSRRSARTPAPAPSFLFPPPTSNHQGPATSPPTSPSPIAPPQKRTRRHRQYPPPTNQAPAVSPVEPPFPSTIRHHSPEASPLSPARSEPSLRPSLPPKSSPSGSLSRKPKAPLPPPIIQALPPPPPNQDCTALACTEPLTNSPPGSPCGCVAPMQVGLRLGVALYNFFPLVSELAEEIATGVFMKLSQVRIMGANADGQQLDETVVLIDLVPLGERFDNTTAFLTFEKFWRKQVPIKATLFGYYEVLYVRYPGLPQPPPSAPFTTLDDGSVHGSHGRAIHPFGVDVSKKRGRIGGSLIAIIILSSSIAIALCFRIVWLLVLRCRNHTRQIPETAPPLLMPSLSKPSGTAGSMVFGSGTSSASMSFASSINTYAGSAKTYSAAEIEKATNNFHDTRILGEGGFGRVYRGILDDGTNVAVKVLKRDDQQGGREFLAEVEMLGRLHHRNLVKLIGICIEEKARCLVYELIANGSVESHLHGPDKEIAPLDWGSRIKIALGAARGLAYLHEDSSPHVIHRDFKSSNILLEHDFSPKVSDFGLARTALEEGDQHITTRVMGTFGYVAPEYAMTGHLLVKSDVYSYGVVLLELLTGRKPVDMSQPQGRENLVSWARPFLTSKEGLEMIIDPSLGSNVPFDSVGKVAAIASMCVQPEVTHRPFMGEVVQALKLVCNECDESKAGGSESCGQEDASVADMETRTSSDSSQIPDSSSRARYSLPDYSPSPDAHSGLSLSASDVFSSARVGRRESGSFRRYSSSGPLRTGRSRQFWERVRGLSRGTVSEHGVAFRL</sequence>
<dbReference type="InterPro" id="IPR001245">
    <property type="entry name" value="Ser-Thr/Tyr_kinase_cat_dom"/>
</dbReference>
<dbReference type="InterPro" id="IPR008271">
    <property type="entry name" value="Ser/Thr_kinase_AS"/>
</dbReference>
<dbReference type="Proteomes" id="UP000316621">
    <property type="component" value="Chromosome 7"/>
</dbReference>
<evidence type="ECO:0000256" key="4">
    <source>
        <dbReference type="ARBA" id="ARBA00022777"/>
    </source>
</evidence>
<keyword evidence="5 6" id="KW-0067">ATP-binding</keyword>
<feature type="signal peptide" evidence="9">
    <location>
        <begin position="1"/>
        <end position="22"/>
    </location>
</feature>
<feature type="compositionally biased region" description="Low complexity" evidence="7">
    <location>
        <begin position="1432"/>
        <end position="1442"/>
    </location>
</feature>